<dbReference type="KEGG" id="sari:H5J25_17945"/>
<name>A0A974NYF4_9SPHN</name>
<keyword evidence="3" id="KW-1185">Reference proteome</keyword>
<dbReference type="InterPro" id="IPR052894">
    <property type="entry name" value="AsmA-related"/>
</dbReference>
<evidence type="ECO:0000313" key="3">
    <source>
        <dbReference type="Proteomes" id="UP000595894"/>
    </source>
</evidence>
<dbReference type="GO" id="GO:0005886">
    <property type="term" value="C:plasma membrane"/>
    <property type="evidence" value="ECO:0007669"/>
    <property type="project" value="TreeGrafter"/>
</dbReference>
<accession>A0A974NYF4</accession>
<dbReference type="PANTHER" id="PTHR30441">
    <property type="entry name" value="DUF748 DOMAIN-CONTAINING PROTEIN"/>
    <property type="match status" value="1"/>
</dbReference>
<dbReference type="Pfam" id="PF05170">
    <property type="entry name" value="AsmA"/>
    <property type="match status" value="2"/>
</dbReference>
<dbReference type="InterPro" id="IPR007844">
    <property type="entry name" value="AsmA"/>
</dbReference>
<dbReference type="GO" id="GO:0090313">
    <property type="term" value="P:regulation of protein targeting to membrane"/>
    <property type="evidence" value="ECO:0007669"/>
    <property type="project" value="TreeGrafter"/>
</dbReference>
<organism evidence="2 3">
    <name type="scientific">Sphingomonas aliaeris</name>
    <dbReference type="NCBI Taxonomy" id="2759526"/>
    <lineage>
        <taxon>Bacteria</taxon>
        <taxon>Pseudomonadati</taxon>
        <taxon>Pseudomonadota</taxon>
        <taxon>Alphaproteobacteria</taxon>
        <taxon>Sphingomonadales</taxon>
        <taxon>Sphingomonadaceae</taxon>
        <taxon>Sphingomonas</taxon>
    </lineage>
</organism>
<evidence type="ECO:0000313" key="2">
    <source>
        <dbReference type="EMBL" id="QQV79161.1"/>
    </source>
</evidence>
<dbReference type="AlphaFoldDB" id="A0A974NYF4"/>
<dbReference type="EMBL" id="CP061035">
    <property type="protein sequence ID" value="QQV79161.1"/>
    <property type="molecule type" value="Genomic_DNA"/>
</dbReference>
<proteinExistence type="predicted"/>
<feature type="domain" description="AsmA" evidence="1">
    <location>
        <begin position="278"/>
        <end position="516"/>
    </location>
</feature>
<sequence length="616" mass="65060">MFADRRLHWAAGAILAIATVTLLVLAIFPWGALRSTIEGRLRDRFGQATMIGSIERLDTFSFDPTIRIRNVRIPQVEWAGRGDLARVEQADVTFHALPLLIGRFRPDSIRIRGMHLALVRAADKRENWSSGKGGGSGGSGARLTGLTVEDSTISYRDAKADRSFTAALSADTSRGLRLSGTGIVRGSPVKIAFTGTAIEGLGNRPWPFTAKIDGPALGMEARGTMDAPLDTHGMTLDLTARASDLKMLDGVIEAGLFGTQPVRLKAHVRRESPDWIITGLSGTIGGSDLTGRLDVKKRDGRTNLAGDVAFGTLNFDDLSTNSGLAKGRALERAIGPRLIPATRINIGKIDRTDGTITVSAKRIVDSSGPSTLTSLAGKVTMDRQLLLFSPLRIGLREGAITGSIRVDQRGGRPEPLVTIDLALRNSNVAAIAGNISAVEGRVDGRARLTGTGDTIREAVGRSSGKIGLFARDGSLPVKIAAMIGFDAGRALTADERKRAALRCMAIGLDVRNGVGRADPLLIDTSESQSRGEGTVSFPSEALAIRLTGAPKRDTVLRLPGSVSVTGSIRAPEIVVPREVKSAGNILKAIGRAISGKHEPVAGDANCAALSARVLGR</sequence>
<dbReference type="PANTHER" id="PTHR30441:SF4">
    <property type="entry name" value="PROTEIN ASMA"/>
    <property type="match status" value="1"/>
</dbReference>
<gene>
    <name evidence="2" type="ORF">H5J25_17945</name>
</gene>
<reference evidence="3" key="1">
    <citation type="submission" date="2020-09" db="EMBL/GenBank/DDBJ databases">
        <title>Sphingomonas sp., a new species isolated from pork steak.</title>
        <authorList>
            <person name="Heidler von Heilborn D."/>
        </authorList>
    </citation>
    <scope>NUCLEOTIDE SEQUENCE [LARGE SCALE GENOMIC DNA]</scope>
</reference>
<dbReference type="Proteomes" id="UP000595894">
    <property type="component" value="Chromosome"/>
</dbReference>
<evidence type="ECO:0000259" key="1">
    <source>
        <dbReference type="Pfam" id="PF05170"/>
    </source>
</evidence>
<protein>
    <submittedName>
        <fullName evidence="2">AsmA family protein</fullName>
    </submittedName>
</protein>
<feature type="domain" description="AsmA" evidence="1">
    <location>
        <begin position="12"/>
        <end position="129"/>
    </location>
</feature>